<dbReference type="GO" id="GO:0003735">
    <property type="term" value="F:structural constituent of ribosome"/>
    <property type="evidence" value="ECO:0007669"/>
    <property type="project" value="InterPro"/>
</dbReference>
<dbReference type="EMBL" id="MGDX01000036">
    <property type="protein sequence ID" value="OGL70112.1"/>
    <property type="molecule type" value="Genomic_DNA"/>
</dbReference>
<dbReference type="SMART" id="SM01383">
    <property type="entry name" value="Ribosomal_L2"/>
    <property type="match status" value="1"/>
</dbReference>
<dbReference type="Pfam" id="PF00181">
    <property type="entry name" value="Ribosomal_L2_N"/>
    <property type="match status" value="1"/>
</dbReference>
<evidence type="ECO:0000256" key="4">
    <source>
        <dbReference type="ARBA" id="ARBA00035242"/>
    </source>
</evidence>
<dbReference type="InterPro" id="IPR022669">
    <property type="entry name" value="Ribosomal_uL2_C"/>
</dbReference>
<dbReference type="GO" id="GO:0002181">
    <property type="term" value="P:cytoplasmic translation"/>
    <property type="evidence" value="ECO:0007669"/>
    <property type="project" value="TreeGrafter"/>
</dbReference>
<dbReference type="PANTHER" id="PTHR13691">
    <property type="entry name" value="RIBOSOMAL PROTEIN L2"/>
    <property type="match status" value="1"/>
</dbReference>
<dbReference type="Gene3D" id="2.40.50.140">
    <property type="entry name" value="Nucleic acid-binding proteins"/>
    <property type="match status" value="1"/>
</dbReference>
<dbReference type="Gene3D" id="2.30.30.30">
    <property type="match status" value="1"/>
</dbReference>
<dbReference type="GO" id="GO:0015934">
    <property type="term" value="C:large ribosomal subunit"/>
    <property type="evidence" value="ECO:0007669"/>
    <property type="project" value="InterPro"/>
</dbReference>
<dbReference type="InterPro" id="IPR012340">
    <property type="entry name" value="NA-bd_OB-fold"/>
</dbReference>
<dbReference type="Gene3D" id="4.10.950.10">
    <property type="entry name" value="Ribosomal protein L2, domain 3"/>
    <property type="match status" value="1"/>
</dbReference>
<dbReference type="Pfam" id="PF03947">
    <property type="entry name" value="Ribosomal_L2_C"/>
    <property type="match status" value="1"/>
</dbReference>
<evidence type="ECO:0000259" key="8">
    <source>
        <dbReference type="SMART" id="SM01383"/>
    </source>
</evidence>
<comment type="similarity">
    <text evidence="1 5">Belongs to the universal ribosomal protein uL2 family.</text>
</comment>
<dbReference type="SMART" id="SM01382">
    <property type="entry name" value="Ribosomal_L2_C"/>
    <property type="match status" value="1"/>
</dbReference>
<dbReference type="NCBIfam" id="TIGR01171">
    <property type="entry name" value="rplB_bact"/>
    <property type="match status" value="1"/>
</dbReference>
<dbReference type="STRING" id="1802389.A3C17_03520"/>
<comment type="caution">
    <text evidence="9">The sequence shown here is derived from an EMBL/GenBank/DDBJ whole genome shotgun (WGS) entry which is preliminary data.</text>
</comment>
<dbReference type="InterPro" id="IPR014722">
    <property type="entry name" value="Rib_uL2_dom2"/>
</dbReference>
<sequence length="278" mass="30757">MPIQRYKPTSAGRRKSSVQTFDDVTGKATVRKLLKPRKQHSGRTNGKITVRHRGGGARRKVRIIDFKREKFGIPAKITAIEYDPNRNARIALVTYADGEKRYILAPLGAVVGMPVISDVKKGPMKPGNRYPLYLIPEGMHVYNVELQPGAGGTLVRGAGNVATFMGVDGKHAQVRLPSGEVRLVSRDCMATIGQVSNVDHRLIRWGKAGRMRHRGFRPSVRGKAMNPVDHPHGGGEGNNPIGLKHPKTPSGKPALGVKTRRKKSSDRLILQRRKRKQR</sequence>
<dbReference type="InterPro" id="IPR008991">
    <property type="entry name" value="Translation_prot_SH3-like_sf"/>
</dbReference>
<dbReference type="FunFam" id="4.10.950.10:FF:000001">
    <property type="entry name" value="50S ribosomal protein L2"/>
    <property type="match status" value="1"/>
</dbReference>
<dbReference type="FunFam" id="2.30.30.30:FF:000001">
    <property type="entry name" value="50S ribosomal protein L2"/>
    <property type="match status" value="1"/>
</dbReference>
<dbReference type="AlphaFoldDB" id="A0A1F7TVU5"/>
<keyword evidence="2 5" id="KW-0689">Ribosomal protein</keyword>
<protein>
    <recommendedName>
        <fullName evidence="4 5">Large ribosomal subunit protein uL2</fullName>
    </recommendedName>
</protein>
<evidence type="ECO:0000256" key="1">
    <source>
        <dbReference type="ARBA" id="ARBA00005636"/>
    </source>
</evidence>
<evidence type="ECO:0000313" key="10">
    <source>
        <dbReference type="Proteomes" id="UP000177097"/>
    </source>
</evidence>
<dbReference type="InterPro" id="IPR002171">
    <property type="entry name" value="Ribosomal_uL2"/>
</dbReference>
<evidence type="ECO:0000256" key="5">
    <source>
        <dbReference type="HAMAP-Rule" id="MF_01320"/>
    </source>
</evidence>
<comment type="subunit">
    <text evidence="5">Part of the 50S ribosomal subunit. Forms a bridge to the 30S subunit in the 70S ribosome.</text>
</comment>
<evidence type="ECO:0000256" key="3">
    <source>
        <dbReference type="ARBA" id="ARBA00023274"/>
    </source>
</evidence>
<dbReference type="InterPro" id="IPR022666">
    <property type="entry name" value="Ribosomal_uL2_RNA-bd_dom"/>
</dbReference>
<dbReference type="Proteomes" id="UP000177097">
    <property type="component" value="Unassembled WGS sequence"/>
</dbReference>
<keyword evidence="3 5" id="KW-0687">Ribonucleoprotein</keyword>
<proteinExistence type="inferred from homology"/>
<dbReference type="HAMAP" id="MF_01320_B">
    <property type="entry name" value="Ribosomal_uL2_B"/>
    <property type="match status" value="1"/>
</dbReference>
<dbReference type="SUPFAM" id="SSF50249">
    <property type="entry name" value="Nucleic acid-binding proteins"/>
    <property type="match status" value="1"/>
</dbReference>
<name>A0A1F7TVU5_9BACT</name>
<organism evidence="9 10">
    <name type="scientific">Candidatus Uhrbacteria bacterium RIFCSPHIGHO2_02_FULL_53_13</name>
    <dbReference type="NCBI Taxonomy" id="1802389"/>
    <lineage>
        <taxon>Bacteria</taxon>
        <taxon>Candidatus Uhriibacteriota</taxon>
    </lineage>
</organism>
<dbReference type="InterPro" id="IPR005880">
    <property type="entry name" value="Ribosomal_uL2_bac/org-type"/>
</dbReference>
<feature type="domain" description="Large ribosomal subunit protein uL2 RNA-binding" evidence="8">
    <location>
        <begin position="42"/>
        <end position="117"/>
    </location>
</feature>
<evidence type="ECO:0000259" key="7">
    <source>
        <dbReference type="SMART" id="SM01382"/>
    </source>
</evidence>
<dbReference type="PIRSF" id="PIRSF002158">
    <property type="entry name" value="Ribosomal_L2"/>
    <property type="match status" value="1"/>
</dbReference>
<comment type="function">
    <text evidence="5">One of the primary rRNA binding proteins. Required for association of the 30S and 50S subunits to form the 70S ribosome, for tRNA binding and peptide bond formation. It has been suggested to have peptidyltransferase activity; this is somewhat controversial. Makes several contacts with the 16S rRNA in the 70S ribosome.</text>
</comment>
<evidence type="ECO:0000256" key="2">
    <source>
        <dbReference type="ARBA" id="ARBA00022980"/>
    </source>
</evidence>
<dbReference type="SUPFAM" id="SSF50104">
    <property type="entry name" value="Translation proteins SH3-like domain"/>
    <property type="match status" value="1"/>
</dbReference>
<keyword evidence="5" id="KW-0694">RNA-binding</keyword>
<feature type="domain" description="Large ribosomal subunit protein uL2 C-terminal" evidence="7">
    <location>
        <begin position="124"/>
        <end position="253"/>
    </location>
</feature>
<accession>A0A1F7TVU5</accession>
<evidence type="ECO:0000256" key="6">
    <source>
        <dbReference type="SAM" id="MobiDB-lite"/>
    </source>
</evidence>
<dbReference type="InterPro" id="IPR014726">
    <property type="entry name" value="Ribosomal_uL2_dom3"/>
</dbReference>
<dbReference type="PANTHER" id="PTHR13691:SF5">
    <property type="entry name" value="LARGE RIBOSOMAL SUBUNIT PROTEIN UL2M"/>
    <property type="match status" value="1"/>
</dbReference>
<gene>
    <name evidence="5" type="primary">rplB</name>
    <name evidence="9" type="ORF">A3C17_03520</name>
</gene>
<reference evidence="9 10" key="1">
    <citation type="journal article" date="2016" name="Nat. Commun.">
        <title>Thousands of microbial genomes shed light on interconnected biogeochemical processes in an aquifer system.</title>
        <authorList>
            <person name="Anantharaman K."/>
            <person name="Brown C.T."/>
            <person name="Hug L.A."/>
            <person name="Sharon I."/>
            <person name="Castelle C.J."/>
            <person name="Probst A.J."/>
            <person name="Thomas B.C."/>
            <person name="Singh A."/>
            <person name="Wilkins M.J."/>
            <person name="Karaoz U."/>
            <person name="Brodie E.L."/>
            <person name="Williams K.H."/>
            <person name="Hubbard S.S."/>
            <person name="Banfield J.F."/>
        </authorList>
    </citation>
    <scope>NUCLEOTIDE SEQUENCE [LARGE SCALE GENOMIC DNA]</scope>
</reference>
<evidence type="ECO:0000313" key="9">
    <source>
        <dbReference type="EMBL" id="OGL70112.1"/>
    </source>
</evidence>
<keyword evidence="5" id="KW-0699">rRNA-binding</keyword>
<feature type="compositionally biased region" description="Basic residues" evidence="6">
    <location>
        <begin position="258"/>
        <end position="278"/>
    </location>
</feature>
<dbReference type="GO" id="GO:0019843">
    <property type="term" value="F:rRNA binding"/>
    <property type="evidence" value="ECO:0007669"/>
    <property type="project" value="UniProtKB-UniRule"/>
</dbReference>
<feature type="region of interest" description="Disordered" evidence="6">
    <location>
        <begin position="213"/>
        <end position="278"/>
    </location>
</feature>
<dbReference type="GO" id="GO:0016740">
    <property type="term" value="F:transferase activity"/>
    <property type="evidence" value="ECO:0007669"/>
    <property type="project" value="InterPro"/>
</dbReference>